<dbReference type="OrthoDB" id="7064212at2"/>
<keyword evidence="3" id="KW-1185">Reference proteome</keyword>
<sequence>MSQVLPSQPQAQGSVFWGSFWMLVLSVLLFWLPGLGSLIAGIVGGKIAGSVGRAFLASILPSLVLGAALLLLAQWLTGIAWLAALIALGTVMFAIIGAGTLVVGALIGGLLA</sequence>
<keyword evidence="1" id="KW-0472">Membrane</keyword>
<evidence type="ECO:0000313" key="3">
    <source>
        <dbReference type="Proteomes" id="UP000199758"/>
    </source>
</evidence>
<gene>
    <name evidence="2" type="ORF">SAMN04488068_0998</name>
</gene>
<dbReference type="EMBL" id="FQWZ01000002">
    <property type="protein sequence ID" value="SHG66436.1"/>
    <property type="molecule type" value="Genomic_DNA"/>
</dbReference>
<reference evidence="2 3" key="1">
    <citation type="submission" date="2016-11" db="EMBL/GenBank/DDBJ databases">
        <authorList>
            <person name="Jaros S."/>
            <person name="Januszkiewicz K."/>
            <person name="Wedrychowicz H."/>
        </authorList>
    </citation>
    <scope>NUCLEOTIDE SEQUENCE [LARGE SCALE GENOMIC DNA]</scope>
    <source>
        <strain evidence="2 3">CGMCC 1.7049</strain>
    </source>
</reference>
<feature type="transmembrane region" description="Helical" evidence="1">
    <location>
        <begin position="55"/>
        <end position="73"/>
    </location>
</feature>
<dbReference type="Proteomes" id="UP000199758">
    <property type="component" value="Unassembled WGS sequence"/>
</dbReference>
<dbReference type="RefSeq" id="WP_072894782.1">
    <property type="nucleotide sequence ID" value="NZ_FQWZ01000002.1"/>
</dbReference>
<name>A0A1M5LN97_9GAMM</name>
<evidence type="ECO:0000256" key="1">
    <source>
        <dbReference type="SAM" id="Phobius"/>
    </source>
</evidence>
<accession>A0A1M5LN97</accession>
<evidence type="ECO:0000313" key="2">
    <source>
        <dbReference type="EMBL" id="SHG66436.1"/>
    </source>
</evidence>
<dbReference type="AlphaFoldDB" id="A0A1M5LN97"/>
<proteinExistence type="predicted"/>
<protein>
    <submittedName>
        <fullName evidence="2">Uncharacterized protein</fullName>
    </submittedName>
</protein>
<feature type="transmembrane region" description="Helical" evidence="1">
    <location>
        <begin position="79"/>
        <end position="111"/>
    </location>
</feature>
<keyword evidence="1" id="KW-0812">Transmembrane</keyword>
<dbReference type="STRING" id="490188.SAMN04488068_0998"/>
<organism evidence="2 3">
    <name type="scientific">Hydrocarboniphaga daqingensis</name>
    <dbReference type="NCBI Taxonomy" id="490188"/>
    <lineage>
        <taxon>Bacteria</taxon>
        <taxon>Pseudomonadati</taxon>
        <taxon>Pseudomonadota</taxon>
        <taxon>Gammaproteobacteria</taxon>
        <taxon>Nevskiales</taxon>
        <taxon>Nevskiaceae</taxon>
        <taxon>Hydrocarboniphaga</taxon>
    </lineage>
</organism>
<keyword evidence="1" id="KW-1133">Transmembrane helix</keyword>
<feature type="transmembrane region" description="Helical" evidence="1">
    <location>
        <begin position="20"/>
        <end position="43"/>
    </location>
</feature>